<reference evidence="2 3" key="1">
    <citation type="submission" date="2016-09" db="EMBL/GenBank/DDBJ databases">
        <authorList>
            <person name="Capua I."/>
            <person name="De Benedictis P."/>
            <person name="Joannis T."/>
            <person name="Lombin L.H."/>
            <person name="Cattoli G."/>
        </authorList>
    </citation>
    <scope>NUCLEOTIDE SEQUENCE [LARGE SCALE GENOMIC DNA]</scope>
    <source>
        <strain evidence="2 3">NIO-1002</strain>
    </source>
</reference>
<dbReference type="SUPFAM" id="SSF55729">
    <property type="entry name" value="Acyl-CoA N-acyltransferases (Nat)"/>
    <property type="match status" value="1"/>
</dbReference>
<name>A0A1G6ICW5_9MICO</name>
<dbReference type="RefSeq" id="WP_058231719.1">
    <property type="nucleotide sequence ID" value="NZ_FMYG01000003.1"/>
</dbReference>
<dbReference type="PANTHER" id="PTHR41700:SF1">
    <property type="entry name" value="N-ACETYLTRANSFERASE DOMAIN-CONTAINING PROTEIN"/>
    <property type="match status" value="1"/>
</dbReference>
<sequence>MREAFDVRTLDSAQATHEAAGVLDEIWRGDRGAMPANVLRALEHAGNYVVGVYYDDRIIGAAVAFFGPPESRSLHSHIAGVLPEFQGRGVGRLLKEHQRRWALERGAEVITWTFDPLVARNAHFNMNVLGAEVAEYLVDHYGAMADGLNRGDASDRLLARWVMAEGRGERANPELIRARVAVPLDIARVRAEAPAEAARWRRQVRSDFLAHLDAGLRVVGFDSGAYLFDRP</sequence>
<dbReference type="EMBL" id="FMYG01000003">
    <property type="protein sequence ID" value="SDC04341.1"/>
    <property type="molecule type" value="Genomic_DNA"/>
</dbReference>
<dbReference type="PANTHER" id="PTHR41700">
    <property type="entry name" value="GCN5-RELATED N-ACETYLTRANSFERASE"/>
    <property type="match status" value="1"/>
</dbReference>
<evidence type="ECO:0000259" key="1">
    <source>
        <dbReference type="PROSITE" id="PS51186"/>
    </source>
</evidence>
<dbReference type="InterPro" id="IPR000182">
    <property type="entry name" value="GNAT_dom"/>
</dbReference>
<gene>
    <name evidence="2" type="ORF">SAMN05216418_1475</name>
</gene>
<evidence type="ECO:0000313" key="3">
    <source>
        <dbReference type="Proteomes" id="UP000183203"/>
    </source>
</evidence>
<protein>
    <submittedName>
        <fullName evidence="2">Predicted acetyltransferase, GNAT superfamily</fullName>
    </submittedName>
</protein>
<dbReference type="Gene3D" id="3.40.630.30">
    <property type="match status" value="1"/>
</dbReference>
<evidence type="ECO:0000313" key="2">
    <source>
        <dbReference type="EMBL" id="SDC04341.1"/>
    </source>
</evidence>
<proteinExistence type="predicted"/>
<dbReference type="Proteomes" id="UP000183203">
    <property type="component" value="Unassembled WGS sequence"/>
</dbReference>
<dbReference type="CDD" id="cd04301">
    <property type="entry name" value="NAT_SF"/>
    <property type="match status" value="1"/>
</dbReference>
<feature type="domain" description="N-acetyltransferase" evidence="1">
    <location>
        <begin position="10"/>
        <end position="149"/>
    </location>
</feature>
<dbReference type="OrthoDB" id="9797990at2"/>
<dbReference type="PROSITE" id="PS51186">
    <property type="entry name" value="GNAT"/>
    <property type="match status" value="1"/>
</dbReference>
<dbReference type="Pfam" id="PF00583">
    <property type="entry name" value="Acetyltransf_1"/>
    <property type="match status" value="1"/>
</dbReference>
<organism evidence="2 3">
    <name type="scientific">Microbacterium enclense</name>
    <dbReference type="NCBI Taxonomy" id="993073"/>
    <lineage>
        <taxon>Bacteria</taxon>
        <taxon>Bacillati</taxon>
        <taxon>Actinomycetota</taxon>
        <taxon>Actinomycetes</taxon>
        <taxon>Micrococcales</taxon>
        <taxon>Microbacteriaceae</taxon>
        <taxon>Microbacterium</taxon>
    </lineage>
</organism>
<keyword evidence="2" id="KW-0808">Transferase</keyword>
<dbReference type="InterPro" id="IPR016181">
    <property type="entry name" value="Acyl_CoA_acyltransferase"/>
</dbReference>
<dbReference type="InterPro" id="IPR038764">
    <property type="entry name" value="GNAT_N_AcTrfase_prd"/>
</dbReference>
<dbReference type="STRING" id="993073.AS029_06090"/>
<dbReference type="AlphaFoldDB" id="A0A1G6ICW5"/>
<accession>A0A1G6ICW5</accession>
<dbReference type="GO" id="GO:0016747">
    <property type="term" value="F:acyltransferase activity, transferring groups other than amino-acyl groups"/>
    <property type="evidence" value="ECO:0007669"/>
    <property type="project" value="InterPro"/>
</dbReference>